<dbReference type="OrthoDB" id="5420642at2"/>
<dbReference type="Pfam" id="PF01592">
    <property type="entry name" value="NifU_N"/>
    <property type="match status" value="1"/>
</dbReference>
<proteinExistence type="predicted"/>
<comment type="caution">
    <text evidence="2">The sequence shown here is derived from an EMBL/GenBank/DDBJ whole genome shotgun (WGS) entry which is preliminary data.</text>
</comment>
<dbReference type="GO" id="GO:0016226">
    <property type="term" value="P:iron-sulfur cluster assembly"/>
    <property type="evidence" value="ECO:0007669"/>
    <property type="project" value="InterPro"/>
</dbReference>
<protein>
    <submittedName>
        <fullName evidence="2">Nitrogen-fixing NifU domain protein</fullName>
    </submittedName>
</protein>
<dbReference type="GO" id="GO:0051536">
    <property type="term" value="F:iron-sulfur cluster binding"/>
    <property type="evidence" value="ECO:0007669"/>
    <property type="project" value="InterPro"/>
</dbReference>
<dbReference type="AlphaFoldDB" id="D6SNY9"/>
<organism evidence="2 3">
    <name type="scientific">Desulfonatronospira thiodismutans ASO3-1</name>
    <dbReference type="NCBI Taxonomy" id="555779"/>
    <lineage>
        <taxon>Bacteria</taxon>
        <taxon>Pseudomonadati</taxon>
        <taxon>Thermodesulfobacteriota</taxon>
        <taxon>Desulfovibrionia</taxon>
        <taxon>Desulfovibrionales</taxon>
        <taxon>Desulfonatronovibrionaceae</taxon>
        <taxon>Desulfonatronospira</taxon>
    </lineage>
</organism>
<dbReference type="EMBL" id="ACJN02000002">
    <property type="protein sequence ID" value="EFI34465.1"/>
    <property type="molecule type" value="Genomic_DNA"/>
</dbReference>
<dbReference type="InterPro" id="IPR002871">
    <property type="entry name" value="NIF_FeS_clus_asmbl_NifU_N"/>
</dbReference>
<evidence type="ECO:0000259" key="1">
    <source>
        <dbReference type="Pfam" id="PF01592"/>
    </source>
</evidence>
<dbReference type="Proteomes" id="UP000005496">
    <property type="component" value="Unassembled WGS sequence"/>
</dbReference>
<name>D6SNY9_9BACT</name>
<keyword evidence="3" id="KW-1185">Reference proteome</keyword>
<dbReference type="CDD" id="cd06664">
    <property type="entry name" value="IscU_like"/>
    <property type="match status" value="1"/>
</dbReference>
<dbReference type="PANTHER" id="PTHR10093">
    <property type="entry name" value="IRON-SULFUR CLUSTER ASSEMBLY ENZYME NIFU HOMOLOG"/>
    <property type="match status" value="1"/>
</dbReference>
<sequence length="139" mass="15219">MEESMHKAFDELQEKVDSQALQDFGPEVYRRWKNPDYMARMQNHDCMAAVTGSCGNRVEIYLVLEQEVIARATFFSEGCGSSVVCASMTCELARGRTLDQALALGAGDVMQALPGMPGSKKHYAALAVKALHRAIETCG</sequence>
<evidence type="ECO:0000313" key="3">
    <source>
        <dbReference type="Proteomes" id="UP000005496"/>
    </source>
</evidence>
<dbReference type="Gene3D" id="3.90.1010.10">
    <property type="match status" value="1"/>
</dbReference>
<accession>D6SNY9</accession>
<feature type="domain" description="NIF system FeS cluster assembly NifU N-terminal" evidence="1">
    <location>
        <begin position="27"/>
        <end position="136"/>
    </location>
</feature>
<evidence type="ECO:0000313" key="2">
    <source>
        <dbReference type="EMBL" id="EFI34465.1"/>
    </source>
</evidence>
<dbReference type="GO" id="GO:0005506">
    <property type="term" value="F:iron ion binding"/>
    <property type="evidence" value="ECO:0007669"/>
    <property type="project" value="InterPro"/>
</dbReference>
<dbReference type="RefSeq" id="WP_008869787.1">
    <property type="nucleotide sequence ID" value="NZ_ACJN02000002.1"/>
</dbReference>
<reference evidence="2" key="1">
    <citation type="submission" date="2010-05" db="EMBL/GenBank/DDBJ databases">
        <title>The draft genome of Desulfonatronospira thiodismutans ASO3-1.</title>
        <authorList>
            <consortium name="US DOE Joint Genome Institute (JGI-PGF)"/>
            <person name="Lucas S."/>
            <person name="Copeland A."/>
            <person name="Lapidus A."/>
            <person name="Cheng J.-F."/>
            <person name="Bruce D."/>
            <person name="Goodwin L."/>
            <person name="Pitluck S."/>
            <person name="Chertkov O."/>
            <person name="Brettin T."/>
            <person name="Detter J.C."/>
            <person name="Han C."/>
            <person name="Land M.L."/>
            <person name="Hauser L."/>
            <person name="Kyrpides N."/>
            <person name="Mikhailova N."/>
            <person name="Muyzer G."/>
            <person name="Woyke T."/>
        </authorList>
    </citation>
    <scope>NUCLEOTIDE SEQUENCE [LARGE SCALE GENOMIC DNA]</scope>
    <source>
        <strain evidence="2">ASO3-1</strain>
    </source>
</reference>
<gene>
    <name evidence="2" type="ORF">Dthio_PD1824</name>
</gene>
<dbReference type="eggNOG" id="COG0822">
    <property type="taxonomic scope" value="Bacteria"/>
</dbReference>
<dbReference type="SUPFAM" id="SSF82649">
    <property type="entry name" value="SufE/NifU"/>
    <property type="match status" value="1"/>
</dbReference>